<dbReference type="SUPFAM" id="SSF51445">
    <property type="entry name" value="(Trans)glycosidases"/>
    <property type="match status" value="2"/>
</dbReference>
<dbReference type="EMBL" id="JNBS01000921">
    <property type="protein sequence ID" value="OQS03377.1"/>
    <property type="molecule type" value="Genomic_DNA"/>
</dbReference>
<dbReference type="EC" id="2.3.2.26" evidence="3"/>
<dbReference type="SUPFAM" id="SSF50370">
    <property type="entry name" value="Ricin B-like lectins"/>
    <property type="match status" value="5"/>
</dbReference>
<dbReference type="GO" id="GO:0008270">
    <property type="term" value="F:zinc ion binding"/>
    <property type="evidence" value="ECO:0007669"/>
    <property type="project" value="UniProtKB-KW"/>
</dbReference>
<evidence type="ECO:0000256" key="1">
    <source>
        <dbReference type="ARBA" id="ARBA00000885"/>
    </source>
</evidence>
<dbReference type="STRING" id="74557.A0A1V9ZZF2"/>
<dbReference type="FunFam" id="3.30.2410.10:FF:000009">
    <property type="entry name" value="Probable E3 ubiquitin-protein ligase HECTD2"/>
    <property type="match status" value="1"/>
</dbReference>
<name>A0A1V9ZZF2_9STRA</name>
<dbReference type="SUPFAM" id="SSF56204">
    <property type="entry name" value="Hect, E3 ligase catalytic domain"/>
    <property type="match status" value="1"/>
</dbReference>
<dbReference type="SMART" id="SM00119">
    <property type="entry name" value="HECTc"/>
    <property type="match status" value="1"/>
</dbReference>
<evidence type="ECO:0000256" key="6">
    <source>
        <dbReference type="ARBA" id="ARBA00022771"/>
    </source>
</evidence>
<dbReference type="CDD" id="cd00161">
    <property type="entry name" value="beta-trefoil_Ricin-like"/>
    <property type="match status" value="2"/>
</dbReference>
<proteinExistence type="predicted"/>
<keyword evidence="6 10" id="KW-0863">Zinc-finger</keyword>
<dbReference type="GO" id="GO:0016874">
    <property type="term" value="F:ligase activity"/>
    <property type="evidence" value="ECO:0007669"/>
    <property type="project" value="UniProtKB-KW"/>
</dbReference>
<keyword evidence="4" id="KW-0808">Transferase</keyword>
<dbReference type="GO" id="GO:0061630">
    <property type="term" value="F:ubiquitin protein ligase activity"/>
    <property type="evidence" value="ECO:0007669"/>
    <property type="project" value="UniProtKB-EC"/>
</dbReference>
<dbReference type="InterPro" id="IPR017853">
    <property type="entry name" value="GH"/>
</dbReference>
<dbReference type="Proteomes" id="UP000243217">
    <property type="component" value="Unassembled WGS sequence"/>
</dbReference>
<reference evidence="13 14" key="1">
    <citation type="journal article" date="2014" name="Genome Biol. Evol.">
        <title>The secreted proteins of Achlya hypogyna and Thraustotheca clavata identify the ancestral oomycete secretome and reveal gene acquisitions by horizontal gene transfer.</title>
        <authorList>
            <person name="Misner I."/>
            <person name="Blouin N."/>
            <person name="Leonard G."/>
            <person name="Richards T.A."/>
            <person name="Lane C.E."/>
        </authorList>
    </citation>
    <scope>NUCLEOTIDE SEQUENCE [LARGE SCALE GENOMIC DNA]</scope>
    <source>
        <strain evidence="13 14">ATCC 34112</strain>
    </source>
</reference>
<dbReference type="GO" id="GO:0005737">
    <property type="term" value="C:cytoplasm"/>
    <property type="evidence" value="ECO:0007669"/>
    <property type="project" value="TreeGrafter"/>
</dbReference>
<evidence type="ECO:0000256" key="5">
    <source>
        <dbReference type="ARBA" id="ARBA00022723"/>
    </source>
</evidence>
<evidence type="ECO:0000256" key="4">
    <source>
        <dbReference type="ARBA" id="ARBA00022679"/>
    </source>
</evidence>
<gene>
    <name evidence="13" type="ORF">THRCLA_04323</name>
</gene>
<keyword evidence="8" id="KW-0862">Zinc</keyword>
<feature type="domain" description="HECT" evidence="12">
    <location>
        <begin position="1380"/>
        <end position="1698"/>
    </location>
</feature>
<evidence type="ECO:0000256" key="9">
    <source>
        <dbReference type="PROSITE-ProRule" id="PRU00104"/>
    </source>
</evidence>
<organism evidence="13 14">
    <name type="scientific">Thraustotheca clavata</name>
    <dbReference type="NCBI Taxonomy" id="74557"/>
    <lineage>
        <taxon>Eukaryota</taxon>
        <taxon>Sar</taxon>
        <taxon>Stramenopiles</taxon>
        <taxon>Oomycota</taxon>
        <taxon>Saprolegniomycetes</taxon>
        <taxon>Saprolegniales</taxon>
        <taxon>Achlyaceae</taxon>
        <taxon>Thraustotheca</taxon>
    </lineage>
</organism>
<dbReference type="PROSITE" id="PS50199">
    <property type="entry name" value="ZF_RANBP2_2"/>
    <property type="match status" value="1"/>
</dbReference>
<evidence type="ECO:0000313" key="13">
    <source>
        <dbReference type="EMBL" id="OQS03377.1"/>
    </source>
</evidence>
<evidence type="ECO:0000256" key="8">
    <source>
        <dbReference type="ARBA" id="ARBA00022833"/>
    </source>
</evidence>
<dbReference type="OrthoDB" id="77201at2759"/>
<dbReference type="Gene3D" id="2.80.10.50">
    <property type="match status" value="5"/>
</dbReference>
<evidence type="ECO:0000313" key="14">
    <source>
        <dbReference type="Proteomes" id="UP000243217"/>
    </source>
</evidence>
<keyword evidence="14" id="KW-1185">Reference proteome</keyword>
<evidence type="ECO:0000256" key="2">
    <source>
        <dbReference type="ARBA" id="ARBA00004906"/>
    </source>
</evidence>
<dbReference type="PROSITE" id="PS01358">
    <property type="entry name" value="ZF_RANBP2_1"/>
    <property type="match status" value="1"/>
</dbReference>
<dbReference type="Gene3D" id="3.30.2410.10">
    <property type="entry name" value="Hect, E3 ligase catalytic domain"/>
    <property type="match status" value="1"/>
</dbReference>
<feature type="active site" description="Glycyl thioester intermediate" evidence="9">
    <location>
        <position position="1665"/>
    </location>
</feature>
<dbReference type="CDD" id="cd00078">
    <property type="entry name" value="HECTc"/>
    <property type="match status" value="1"/>
</dbReference>
<dbReference type="InterPro" id="IPR035992">
    <property type="entry name" value="Ricin_B-like_lectins"/>
</dbReference>
<keyword evidence="5" id="KW-0479">Metal-binding</keyword>
<dbReference type="PANTHER" id="PTHR11254">
    <property type="entry name" value="HECT DOMAIN UBIQUITIN-PROTEIN LIGASE"/>
    <property type="match status" value="1"/>
</dbReference>
<dbReference type="InterPro" id="IPR035983">
    <property type="entry name" value="Hect_E3_ubiquitin_ligase"/>
</dbReference>
<evidence type="ECO:0000259" key="11">
    <source>
        <dbReference type="PROSITE" id="PS50199"/>
    </source>
</evidence>
<dbReference type="GO" id="GO:0006511">
    <property type="term" value="P:ubiquitin-dependent protein catabolic process"/>
    <property type="evidence" value="ECO:0007669"/>
    <property type="project" value="TreeGrafter"/>
</dbReference>
<dbReference type="PROSITE" id="PS50237">
    <property type="entry name" value="HECT"/>
    <property type="match status" value="1"/>
</dbReference>
<feature type="domain" description="RanBP2-type" evidence="11">
    <location>
        <begin position="1206"/>
        <end position="1235"/>
    </location>
</feature>
<sequence>AYSDNGNIKVHYYTCDGNNKNQKWNLVNSKVVHASFNNICLDADPNDSSELVQVWSCADNNSNQVFTITSSSSAQRGVLRAQNFNLVLATGSSDQITFKAPNNADSSTIWTFDQKKLRSENKGQCLDAWEARNGATVHIYTCDASNTNQNWQYDANTKQLRHAALNGYCLDMSSDSGSNPHLWQCHNTNDSWIKYQQFTFQTNMASVSLTLLFALFAPLTAYRGVAYDSYNWGSVQGHFSVIRQRFDTVRTYQTYLYNYNAIDVAAQNNLNIYAGVWIRGGLDFNTDLQAAVAGAKRNPNTVRAVFIGNEDLNNGWSVSQVTSAINQARGAFAAAGLSSIRIGTVQTDGAWLSNPGLADVCDVVGVNIYPFFGASAQSVSDPISDLSARWNAIYSKFGGKAMITETGWPFGGGNYGNHVSNYANAQSYFNQFVNWANNNGGEAPIYFMFHDNPSKGGFEAQFGLANQDAQWKYDFPSLVGGSSSSSTTQTKGLQMTTANMVLKAANGGVSFQNPPSDKSGTWTFSGNSVKNQATGECLDAWQGWNGGSVHTWSCDSNNGNQQWSYDSSTKQLRHKSFNGFCLDIGSNNGASPYLWQCHDTSDYWVRKLRHVSRIKRQLLYPRGEFVDEHHQLSVLNLPPTPEMIRSLLIFVATVPLVSALGVCYDTYNPGNIDKHFQTIKSRFSSIRTYQTYLWNPSRNVIDAASDNGLTVYAGIWLRDGMDFNKEIQAVIDGAKRHPNVLQAVFVGNEDIDNNWAAWQVAQKVNDARGRLRAAGINVRVGSVQTDGAWLRNSDLANSCDIIGVNIYPFFGASPTSWTNPIQDLNDRWNAITNKFGGKAMITETGWPHGGGNFGNHISNSGNAIDYFNKVKDWASSHGGEMPMYFMFHDNWNKGGFEAQFGLANSNGDWKFDFGSSNAVAPAPAPAPAPASSNSRFQVPVQLISNTGKALREWYGAAAAKDNNHDRYTVWQYDTNTQLLKNVGSQTCLDAYKDNGQVKIHMYNCDANNGNQKWRIENSKVFHASFSNICLDADSNDSQQRAQVWSCVDNNPNQVFSANNEMQHVAFTARSLNAVFTVGNDDQVLFQPLQSGQAVSDQKFMWTVDHGKNTIRSESNGRCLDAWEARNGATVHSWNCDASNANQNWRYDATTKQLRHLKHNGYCLDMGSDSGNSPYLWQCHDTSDYWVKFTAAMEGLDRNDIEQLMENTEKWQCSVCGHKNTIDASTCVLCNSDKGTLNEPSKWNLKQHCASLRKEWYPTIYEDQLLWKQTMLCNNPNAQYFIPLANKDDRESFHLISTPIHTSKSTHTRLGKQVPMWYAEQLVELYQASFSNKYSWFLTTLAASLPNIRCIKLKVYRDKIYDESMMILQDFPRDEMCSMTRIELLGEVGVDAGGLQREWYTLLTQAILDENAGLFITTDNYQYTIKPFSTAPLQHYRAVGRLLGRALIDGQVLPFHFCSPMYKLILGQPLSLQDVQFMDMQLYESLCFVQTTNDVEALCLDFSYANESQVIELIPDGENINVTSANQQEYVARMSEFVLFGRIQSQLESLLSGLYEVLPPEWLLVFDYKELELLLCGIDEINVDDWKQHTALSVSLANSNIMVWFWDLVREMSNAERAKLLQFATGSTHVPVQGFKGLTSTDGRLCPFSINAIVYVRGALPRAHACFNRIELPLYPTREELVRALQTLLSMEITEFTMA</sequence>
<evidence type="ECO:0000256" key="10">
    <source>
        <dbReference type="PROSITE-ProRule" id="PRU00322"/>
    </source>
</evidence>
<evidence type="ECO:0000256" key="3">
    <source>
        <dbReference type="ARBA" id="ARBA00012485"/>
    </source>
</evidence>
<comment type="pathway">
    <text evidence="2">Protein modification; protein ubiquitination.</text>
</comment>
<dbReference type="SMART" id="SM00458">
    <property type="entry name" value="RICIN"/>
    <property type="match status" value="4"/>
</dbReference>
<feature type="non-terminal residue" evidence="13">
    <location>
        <position position="1"/>
    </location>
</feature>
<dbReference type="InterPro" id="IPR050409">
    <property type="entry name" value="E3_ubiq-protein_ligase"/>
</dbReference>
<dbReference type="InterPro" id="IPR000772">
    <property type="entry name" value="Ricin_B_lectin"/>
</dbReference>
<dbReference type="Gene3D" id="3.20.20.80">
    <property type="entry name" value="Glycosidases"/>
    <property type="match status" value="2"/>
</dbReference>
<dbReference type="Pfam" id="PF00632">
    <property type="entry name" value="HECT"/>
    <property type="match status" value="1"/>
</dbReference>
<dbReference type="Pfam" id="PF00652">
    <property type="entry name" value="Ricin_B_lectin"/>
    <property type="match status" value="4"/>
</dbReference>
<evidence type="ECO:0000259" key="12">
    <source>
        <dbReference type="PROSITE" id="PS50237"/>
    </source>
</evidence>
<dbReference type="PANTHER" id="PTHR11254:SF440">
    <property type="entry name" value="E3 UBIQUITIN-PROTEIN LIGASE NEDD-4"/>
    <property type="match status" value="1"/>
</dbReference>
<evidence type="ECO:0000256" key="7">
    <source>
        <dbReference type="ARBA" id="ARBA00022786"/>
    </source>
</evidence>
<comment type="catalytic activity">
    <reaction evidence="1">
        <text>S-ubiquitinyl-[E2 ubiquitin-conjugating enzyme]-L-cysteine + [acceptor protein]-L-lysine = [E2 ubiquitin-conjugating enzyme]-L-cysteine + N(6)-ubiquitinyl-[acceptor protein]-L-lysine.</text>
        <dbReference type="EC" id="2.3.2.26"/>
    </reaction>
</comment>
<dbReference type="Gene3D" id="3.90.1750.10">
    <property type="entry name" value="Hect, E3 ligase catalytic domains"/>
    <property type="match status" value="1"/>
</dbReference>
<dbReference type="InterPro" id="IPR000569">
    <property type="entry name" value="HECT_dom"/>
</dbReference>
<keyword evidence="7 9" id="KW-0833">Ubl conjugation pathway</keyword>
<dbReference type="Gene3D" id="3.30.2160.10">
    <property type="entry name" value="Hect, E3 ligase catalytic domain"/>
    <property type="match status" value="1"/>
</dbReference>
<keyword evidence="13" id="KW-0436">Ligase</keyword>
<protein>
    <recommendedName>
        <fullName evidence="3">HECT-type E3 ubiquitin transferase</fullName>
        <ecNumber evidence="3">2.3.2.26</ecNumber>
    </recommendedName>
</protein>
<dbReference type="PROSITE" id="PS50231">
    <property type="entry name" value="RICIN_B_LECTIN"/>
    <property type="match status" value="4"/>
</dbReference>
<dbReference type="GO" id="GO:0016567">
    <property type="term" value="P:protein ubiquitination"/>
    <property type="evidence" value="ECO:0007669"/>
    <property type="project" value="TreeGrafter"/>
</dbReference>
<dbReference type="InterPro" id="IPR001876">
    <property type="entry name" value="Znf_RanBP2"/>
</dbReference>
<accession>A0A1V9ZZF2</accession>
<comment type="caution">
    <text evidence="13">The sequence shown here is derived from an EMBL/GenBank/DDBJ whole genome shotgun (WGS) entry which is preliminary data.</text>
</comment>